<dbReference type="EMBL" id="KR136259">
    <property type="protein sequence ID" value="AKG94236.1"/>
    <property type="molecule type" value="Genomic_DNA"/>
</dbReference>
<evidence type="ECO:0000256" key="2">
    <source>
        <dbReference type="ARBA" id="ARBA00022763"/>
    </source>
</evidence>
<keyword evidence="5" id="KW-1185">Reference proteome</keyword>
<reference evidence="4 5" key="1">
    <citation type="journal article" date="2015" name="Stand. Genomic Sci.">
        <title>Complete genome sequences of bacteriophages P12002L and P12002S, two lytic phages that infect a marine Polaribacter strain.</title>
        <authorList>
            <person name="Kang I."/>
            <person name="Jang H."/>
            <person name="Cho J.-C."/>
        </authorList>
    </citation>
    <scope>NUCLEOTIDE SEQUENCE [LARGE SCALE GENOMIC DNA]</scope>
</reference>
<sequence>MSDKKNELPQIVITDLGLANETVLNEKQLQILFKKTPKKHIYQRPAKGGGNWDYVTGTYVKKVLNLMFNFDWDFEVVEHKFDLTFKQAFVLGKLTVRTNGKTITKMQFGTKDIMFKRNTSLPLDLGNDLKAATTNALKKCASELGIASDVYAPQEFKEIKVVKEIKTSEEKETEIKLLLEVEGLTIAEEERMNIDYIIEQKETTSYDKCINLLNNHLPKKI</sequence>
<dbReference type="GO" id="GO:0006302">
    <property type="term" value="P:double-strand break repair"/>
    <property type="evidence" value="ECO:0007669"/>
    <property type="project" value="UniProtKB-ARBA"/>
</dbReference>
<dbReference type="GeneID" id="26636141"/>
<dbReference type="Gene3D" id="3.30.390.80">
    <property type="entry name" value="DNA repair protein Rad52/59/22"/>
    <property type="match status" value="1"/>
</dbReference>
<dbReference type="KEGG" id="vg:26636141"/>
<accession>A0A0F7DD15</accession>
<gene>
    <name evidence="4" type="ORF">P12002L_0062</name>
</gene>
<organism evidence="4 5">
    <name type="scientific">Polaribacter phage P12002L</name>
    <dbReference type="NCBI Taxonomy" id="1647386"/>
    <lineage>
        <taxon>Viruses</taxon>
        <taxon>Duplodnaviria</taxon>
        <taxon>Heunggongvirae</taxon>
        <taxon>Uroviricota</taxon>
        <taxon>Caudoviricetes</taxon>
        <taxon>Incheonvirus</taxon>
        <taxon>Incheonvirus P12002L</taxon>
    </lineage>
</organism>
<evidence type="ECO:0000256" key="3">
    <source>
        <dbReference type="ARBA" id="ARBA00023204"/>
    </source>
</evidence>
<dbReference type="OrthoDB" id="30224at10239"/>
<dbReference type="RefSeq" id="YP_009209722.1">
    <property type="nucleotide sequence ID" value="NC_028924.1"/>
</dbReference>
<dbReference type="InterPro" id="IPR042525">
    <property type="entry name" value="Rad52_Rad59_Rad22_sf"/>
</dbReference>
<protein>
    <submittedName>
        <fullName evidence="4">Uncharacterized protein</fullName>
    </submittedName>
</protein>
<name>A0A0F7DD15_9CAUD</name>
<dbReference type="GO" id="GO:0006310">
    <property type="term" value="P:DNA recombination"/>
    <property type="evidence" value="ECO:0007669"/>
    <property type="project" value="UniProtKB-ARBA"/>
</dbReference>
<evidence type="ECO:0000313" key="4">
    <source>
        <dbReference type="EMBL" id="AKG94236.1"/>
    </source>
</evidence>
<keyword evidence="3" id="KW-0234">DNA repair</keyword>
<keyword evidence="2" id="KW-0227">DNA damage</keyword>
<dbReference type="Pfam" id="PF04098">
    <property type="entry name" value="Rad52_Rad22"/>
    <property type="match status" value="1"/>
</dbReference>
<dbReference type="InterPro" id="IPR041247">
    <property type="entry name" value="Rad52_fam"/>
</dbReference>
<comment type="similarity">
    <text evidence="1">Belongs to the RAD52 family.</text>
</comment>
<evidence type="ECO:0000313" key="5">
    <source>
        <dbReference type="Proteomes" id="UP000204415"/>
    </source>
</evidence>
<dbReference type="Proteomes" id="UP000204415">
    <property type="component" value="Segment"/>
</dbReference>
<proteinExistence type="inferred from homology"/>
<evidence type="ECO:0000256" key="1">
    <source>
        <dbReference type="ARBA" id="ARBA00006638"/>
    </source>
</evidence>